<keyword evidence="3 6" id="KW-0378">Hydrolase</keyword>
<evidence type="ECO:0000259" key="5">
    <source>
        <dbReference type="SMART" id="SM00849"/>
    </source>
</evidence>
<protein>
    <submittedName>
        <fullName evidence="6">MBL fold metallo-hydrolase</fullName>
    </submittedName>
</protein>
<evidence type="ECO:0000256" key="1">
    <source>
        <dbReference type="ARBA" id="ARBA00007749"/>
    </source>
</evidence>
<evidence type="ECO:0000256" key="4">
    <source>
        <dbReference type="ARBA" id="ARBA00022833"/>
    </source>
</evidence>
<dbReference type="AlphaFoldDB" id="A0A3S3AKY4"/>
<dbReference type="SUPFAM" id="SSF56281">
    <property type="entry name" value="Metallo-hydrolase/oxidoreductase"/>
    <property type="match status" value="1"/>
</dbReference>
<reference evidence="6 7" key="1">
    <citation type="submission" date="2018-11" db="EMBL/GenBank/DDBJ databases">
        <title>Rhodococcus spongicola sp. nov. and Rhodococcus xishaensis sp. nov. from marine sponges.</title>
        <authorList>
            <person name="Li L."/>
            <person name="Lin H.W."/>
        </authorList>
    </citation>
    <scope>NUCLEOTIDE SEQUENCE [LARGE SCALE GENOMIC DNA]</scope>
    <source>
        <strain evidence="6 7">CCTCC AB2014297</strain>
    </source>
</reference>
<dbReference type="Gene3D" id="3.60.15.10">
    <property type="entry name" value="Ribonuclease Z/Hydroxyacylglutathione hydrolase-like"/>
    <property type="match status" value="1"/>
</dbReference>
<dbReference type="GO" id="GO:0016787">
    <property type="term" value="F:hydrolase activity"/>
    <property type="evidence" value="ECO:0007669"/>
    <property type="project" value="UniProtKB-KW"/>
</dbReference>
<evidence type="ECO:0000313" key="6">
    <source>
        <dbReference type="EMBL" id="RVW07175.1"/>
    </source>
</evidence>
<accession>A0A3S3AKY4</accession>
<dbReference type="InterPro" id="IPR036866">
    <property type="entry name" value="RibonucZ/Hydroxyglut_hydro"/>
</dbReference>
<proteinExistence type="inferred from homology"/>
<dbReference type="Proteomes" id="UP000286208">
    <property type="component" value="Unassembled WGS sequence"/>
</dbReference>
<dbReference type="InterPro" id="IPR051013">
    <property type="entry name" value="MBL_superfamily_lactonases"/>
</dbReference>
<keyword evidence="2" id="KW-0479">Metal-binding</keyword>
<organism evidence="6 7">
    <name type="scientific">Prescottella agglutinans</name>
    <dbReference type="NCBI Taxonomy" id="1644129"/>
    <lineage>
        <taxon>Bacteria</taxon>
        <taxon>Bacillati</taxon>
        <taxon>Actinomycetota</taxon>
        <taxon>Actinomycetes</taxon>
        <taxon>Mycobacteriales</taxon>
        <taxon>Nocardiaceae</taxon>
        <taxon>Prescottella</taxon>
    </lineage>
</organism>
<dbReference type="InterPro" id="IPR001279">
    <property type="entry name" value="Metallo-B-lactamas"/>
</dbReference>
<comment type="caution">
    <text evidence="6">The sequence shown here is derived from an EMBL/GenBank/DDBJ whole genome shotgun (WGS) entry which is preliminary data.</text>
</comment>
<dbReference type="GO" id="GO:0046872">
    <property type="term" value="F:metal ion binding"/>
    <property type="evidence" value="ECO:0007669"/>
    <property type="project" value="UniProtKB-KW"/>
</dbReference>
<dbReference type="EMBL" id="RKLP01000014">
    <property type="protein sequence ID" value="RVW07175.1"/>
    <property type="molecule type" value="Genomic_DNA"/>
</dbReference>
<dbReference type="PANTHER" id="PTHR42978">
    <property type="entry name" value="QUORUM-QUENCHING LACTONASE YTNP-RELATED-RELATED"/>
    <property type="match status" value="1"/>
</dbReference>
<sequence length="279" mass="30023">MTGIPSPIKRIGDYTVTAISDGYLPASLDLLLNVDHHEASELQQRGGLNDQSPMHINSYLVRGTGHSVLVDAGAGGIKHWGGHLTAGLPLAGVRPSDIDTILLTHAHPDHVGGLLDGSGHVVFPNAELLIHQREVAFWQDDGNLARANERARGNFRIARRALDAYADRLRTFEEGEVLPGISAAPLPGHTDGHTGYLVNSEDQGVFFWGDTVHFPAVQVARPDASVTLDNDPVRAADTRSQVLEIVSTEHLLVAGPHLNDRGFARVERSTTGYSITNEG</sequence>
<feature type="domain" description="Metallo-beta-lactamase" evidence="5">
    <location>
        <begin position="55"/>
        <end position="257"/>
    </location>
</feature>
<dbReference type="Pfam" id="PF00753">
    <property type="entry name" value="Lactamase_B"/>
    <property type="match status" value="1"/>
</dbReference>
<gene>
    <name evidence="6" type="ORF">EGT67_23385</name>
</gene>
<dbReference type="SMART" id="SM00849">
    <property type="entry name" value="Lactamase_B"/>
    <property type="match status" value="1"/>
</dbReference>
<evidence type="ECO:0000256" key="2">
    <source>
        <dbReference type="ARBA" id="ARBA00022723"/>
    </source>
</evidence>
<evidence type="ECO:0000256" key="3">
    <source>
        <dbReference type="ARBA" id="ARBA00022801"/>
    </source>
</evidence>
<name>A0A3S3AKY4_9NOCA</name>
<evidence type="ECO:0000313" key="7">
    <source>
        <dbReference type="Proteomes" id="UP000286208"/>
    </source>
</evidence>
<dbReference type="PANTHER" id="PTHR42978:SF6">
    <property type="entry name" value="QUORUM-QUENCHING LACTONASE YTNP-RELATED"/>
    <property type="match status" value="1"/>
</dbReference>
<keyword evidence="4" id="KW-0862">Zinc</keyword>
<comment type="similarity">
    <text evidence="1">Belongs to the metallo-beta-lactamase superfamily.</text>
</comment>
<dbReference type="CDD" id="cd07720">
    <property type="entry name" value="OPHC2-like_MBL-fold"/>
    <property type="match status" value="1"/>
</dbReference>
<dbReference type="OrthoDB" id="5177904at2"/>
<keyword evidence="7" id="KW-1185">Reference proteome</keyword>